<comment type="caution">
    <text evidence="1">The sequence shown here is derived from an EMBL/GenBank/DDBJ whole genome shotgun (WGS) entry which is preliminary data.</text>
</comment>
<dbReference type="Proteomes" id="UP000622638">
    <property type="component" value="Unassembled WGS sequence"/>
</dbReference>
<name>A0ABQ1LMF9_9BURK</name>
<reference evidence="2" key="1">
    <citation type="journal article" date="2019" name="Int. J. Syst. Evol. Microbiol.">
        <title>The Global Catalogue of Microorganisms (GCM) 10K type strain sequencing project: providing services to taxonomists for standard genome sequencing and annotation.</title>
        <authorList>
            <consortium name="The Broad Institute Genomics Platform"/>
            <consortium name="The Broad Institute Genome Sequencing Center for Infectious Disease"/>
            <person name="Wu L."/>
            <person name="Ma J."/>
        </authorList>
    </citation>
    <scope>NUCLEOTIDE SEQUENCE [LARGE SCALE GENOMIC DNA]</scope>
    <source>
        <strain evidence="2">CGMCC 1.15931</strain>
    </source>
</reference>
<organism evidence="1 2">
    <name type="scientific">Pseudoduganella buxea</name>
    <dbReference type="NCBI Taxonomy" id="1949069"/>
    <lineage>
        <taxon>Bacteria</taxon>
        <taxon>Pseudomonadati</taxon>
        <taxon>Pseudomonadota</taxon>
        <taxon>Betaproteobacteria</taxon>
        <taxon>Burkholderiales</taxon>
        <taxon>Oxalobacteraceae</taxon>
        <taxon>Telluria group</taxon>
        <taxon>Pseudoduganella</taxon>
    </lineage>
</organism>
<accession>A0ABQ1LMF9</accession>
<sequence>MAVQLRLLGYTVQIDEAVVYGSSLSNFMREVATADRVLMIVDENYVDRADNLPGSGVAIENRWIREAVDQKPESWLSVLFVDNAQCRLPAWMADKRPKGFDFNSRPDLGQFPGIEQLDDLWRWIEGLPADKAHALPPAVLRERAARIERIDVVGDPANYANPTLRGRVTFQYGDHLHYTVGHGEYQFNVAFSEHSGDSVYMYSDKGLKAVGLIPNTSLDTFAFETFLRPARAVTPAVGQKVVLMNQIGALCVMTIEAVQPEINDASHTPAAVTFAYEILVGR</sequence>
<proteinExistence type="predicted"/>
<protein>
    <recommendedName>
        <fullName evidence="3">TIR domain-containing protein</fullName>
    </recommendedName>
</protein>
<evidence type="ECO:0008006" key="3">
    <source>
        <dbReference type="Google" id="ProtNLM"/>
    </source>
</evidence>
<gene>
    <name evidence="1" type="ORF">GCM10011572_53400</name>
</gene>
<dbReference type="EMBL" id="BMKG01000050">
    <property type="protein sequence ID" value="GGC25330.1"/>
    <property type="molecule type" value="Genomic_DNA"/>
</dbReference>
<keyword evidence="2" id="KW-1185">Reference proteome</keyword>
<evidence type="ECO:0000313" key="2">
    <source>
        <dbReference type="Proteomes" id="UP000622638"/>
    </source>
</evidence>
<evidence type="ECO:0000313" key="1">
    <source>
        <dbReference type="EMBL" id="GGC25330.1"/>
    </source>
</evidence>